<dbReference type="SUPFAM" id="SSF49503">
    <property type="entry name" value="Cupredoxins"/>
    <property type="match status" value="1"/>
</dbReference>
<evidence type="ECO:0000313" key="4">
    <source>
        <dbReference type="Proteomes" id="UP001652660"/>
    </source>
</evidence>
<accession>A0A6P6TPE2</accession>
<dbReference type="Gene3D" id="2.60.40.420">
    <property type="entry name" value="Cupredoxins - blue copper proteins"/>
    <property type="match status" value="1"/>
</dbReference>
<protein>
    <submittedName>
        <fullName evidence="5">Mavicyanin-like</fullName>
    </submittedName>
</protein>
<dbReference type="InterPro" id="IPR003245">
    <property type="entry name" value="Phytocyanin_dom"/>
</dbReference>
<gene>
    <name evidence="5" type="primary">LOC113703250</name>
</gene>
<name>A0A6P6TPE2_COFAR</name>
<keyword evidence="4" id="KW-1185">Reference proteome</keyword>
<evidence type="ECO:0000256" key="1">
    <source>
        <dbReference type="ARBA" id="ARBA00022723"/>
    </source>
</evidence>
<dbReference type="GO" id="GO:0046872">
    <property type="term" value="F:metal ion binding"/>
    <property type="evidence" value="ECO:0007669"/>
    <property type="project" value="UniProtKB-KW"/>
</dbReference>
<proteinExistence type="predicted"/>
<dbReference type="GO" id="GO:0009055">
    <property type="term" value="F:electron transfer activity"/>
    <property type="evidence" value="ECO:0007669"/>
    <property type="project" value="InterPro"/>
</dbReference>
<evidence type="ECO:0000313" key="5">
    <source>
        <dbReference type="RefSeq" id="XP_027080351.1"/>
    </source>
</evidence>
<dbReference type="InterPro" id="IPR008972">
    <property type="entry name" value="Cupredoxin"/>
</dbReference>
<dbReference type="Proteomes" id="UP001652660">
    <property type="component" value="Chromosome 8e"/>
</dbReference>
<reference evidence="5" key="2">
    <citation type="submission" date="2025-08" db="UniProtKB">
        <authorList>
            <consortium name="RefSeq"/>
        </authorList>
    </citation>
    <scope>IDENTIFICATION</scope>
    <source>
        <tissue evidence="5">Leaves</tissue>
    </source>
</reference>
<keyword evidence="2" id="KW-0325">Glycoprotein</keyword>
<dbReference type="PANTHER" id="PTHR33021">
    <property type="entry name" value="BLUE COPPER PROTEIN"/>
    <property type="match status" value="1"/>
</dbReference>
<dbReference type="Pfam" id="PF02298">
    <property type="entry name" value="Cu_bind_like"/>
    <property type="match status" value="1"/>
</dbReference>
<organism evidence="4 5">
    <name type="scientific">Coffea arabica</name>
    <name type="common">Arabian coffee</name>
    <dbReference type="NCBI Taxonomy" id="13443"/>
    <lineage>
        <taxon>Eukaryota</taxon>
        <taxon>Viridiplantae</taxon>
        <taxon>Streptophyta</taxon>
        <taxon>Embryophyta</taxon>
        <taxon>Tracheophyta</taxon>
        <taxon>Spermatophyta</taxon>
        <taxon>Magnoliopsida</taxon>
        <taxon>eudicotyledons</taxon>
        <taxon>Gunneridae</taxon>
        <taxon>Pentapetalae</taxon>
        <taxon>asterids</taxon>
        <taxon>lamiids</taxon>
        <taxon>Gentianales</taxon>
        <taxon>Rubiaceae</taxon>
        <taxon>Ixoroideae</taxon>
        <taxon>Gardenieae complex</taxon>
        <taxon>Bertiereae - Coffeeae clade</taxon>
        <taxon>Coffeeae</taxon>
        <taxon>Coffea</taxon>
    </lineage>
</organism>
<dbReference type="InterPro" id="IPR039391">
    <property type="entry name" value="Phytocyanin-like"/>
</dbReference>
<reference evidence="4" key="1">
    <citation type="journal article" date="2025" name="Foods">
        <title>Unveiling the Microbial Signatures of Arabica Coffee Cherries: Insights into Ripeness Specific Diversity, Functional Traits, and Implications for Quality and Safety.</title>
        <authorList>
            <consortium name="RefSeq"/>
            <person name="Tenea G.N."/>
            <person name="Cifuentes V."/>
            <person name="Reyes P."/>
            <person name="Cevallos-Vallejos M."/>
        </authorList>
    </citation>
    <scope>NUCLEOTIDE SEQUENCE [LARGE SCALE GENOMIC DNA]</scope>
</reference>
<dbReference type="GO" id="GO:0005886">
    <property type="term" value="C:plasma membrane"/>
    <property type="evidence" value="ECO:0007669"/>
    <property type="project" value="TreeGrafter"/>
</dbReference>
<dbReference type="PANTHER" id="PTHR33021:SF443">
    <property type="entry name" value="MAVICYANIN-LIKE"/>
    <property type="match status" value="1"/>
</dbReference>
<dbReference type="OrthoDB" id="1933492at2759"/>
<dbReference type="AlphaFoldDB" id="A0A6P6TPE2"/>
<dbReference type="RefSeq" id="XP_027080351.1">
    <property type="nucleotide sequence ID" value="XM_027224550.2"/>
</dbReference>
<feature type="domain" description="Phytocyanin" evidence="3">
    <location>
        <begin position="40"/>
        <end position="142"/>
    </location>
</feature>
<keyword evidence="1" id="KW-0479">Metal-binding</keyword>
<dbReference type="FunFam" id="2.60.40.420:FF:000003">
    <property type="entry name" value="Blue copper"/>
    <property type="match status" value="1"/>
</dbReference>
<dbReference type="CDD" id="cd04216">
    <property type="entry name" value="Phytocyanin"/>
    <property type="match status" value="1"/>
</dbReference>
<dbReference type="GeneID" id="113703250"/>
<evidence type="ECO:0000256" key="2">
    <source>
        <dbReference type="ARBA" id="ARBA00023180"/>
    </source>
</evidence>
<dbReference type="PROSITE" id="PS51485">
    <property type="entry name" value="PHYTOCYANIN"/>
    <property type="match status" value="1"/>
</dbReference>
<evidence type="ECO:0000259" key="3">
    <source>
        <dbReference type="PROSITE" id="PS51485"/>
    </source>
</evidence>
<sequence length="144" mass="16355">MKIEERKCWLCSEVLQVMDMAKKAILLLLTVMAVSGVSPTVYTVGDVGGWSSLCVVNYTEWAAAIEFQVGDILYFEYDPGFHNVVQVRREDYHACNAKNPIATYSSGKDYIKIKSPGHYFYICGFVDHCKLTDQKVDIRVPKHH</sequence>